<reference evidence="1 2" key="1">
    <citation type="submission" date="2016-10" db="EMBL/GenBank/DDBJ databases">
        <title>Comparative genome analysis of multiple Pseudomonas spp. focuses on biocontrol and plant growth promoting traits.</title>
        <authorList>
            <person name="Tao X.-Y."/>
            <person name="Taylor C.G."/>
        </authorList>
    </citation>
    <scope>NUCLEOTIDE SEQUENCE [LARGE SCALE GENOMIC DNA]</scope>
    <source>
        <strain evidence="1 2">39A2</strain>
    </source>
</reference>
<organism evidence="1 2">
    <name type="scientific">Pseudomonas frederiksbergensis</name>
    <dbReference type="NCBI Taxonomy" id="104087"/>
    <lineage>
        <taxon>Bacteria</taxon>
        <taxon>Pseudomonadati</taxon>
        <taxon>Pseudomonadota</taxon>
        <taxon>Gammaproteobacteria</taxon>
        <taxon>Pseudomonadales</taxon>
        <taxon>Pseudomonadaceae</taxon>
        <taxon>Pseudomonas</taxon>
    </lineage>
</organism>
<comment type="caution">
    <text evidence="1">The sequence shown here is derived from an EMBL/GenBank/DDBJ whole genome shotgun (WGS) entry which is preliminary data.</text>
</comment>
<dbReference type="AlphaFoldDB" id="A0A423KNS3"/>
<accession>A0A423KNS3</accession>
<dbReference type="EMBL" id="MOBP01000005">
    <property type="protein sequence ID" value="RON55987.1"/>
    <property type="molecule type" value="Genomic_DNA"/>
</dbReference>
<dbReference type="Proteomes" id="UP000283627">
    <property type="component" value="Unassembled WGS sequence"/>
</dbReference>
<sequence>MAERHSSPLLGRDRQSWHFVEQDVHSPWLYVSLARRLNEESTIDMVMVADIPTFELFLGQTNGDLWIEGVQLVSPGWMNGTKGWLMESLVGIDEKCTENHRTYVYTVQEGKQYSNPPISAPDASAASRVVFQHTLNNDG</sequence>
<protein>
    <submittedName>
        <fullName evidence="1">Uncharacterized protein</fullName>
    </submittedName>
</protein>
<name>A0A423KNS3_9PSED</name>
<proteinExistence type="predicted"/>
<evidence type="ECO:0000313" key="2">
    <source>
        <dbReference type="Proteomes" id="UP000283627"/>
    </source>
</evidence>
<evidence type="ECO:0000313" key="1">
    <source>
        <dbReference type="EMBL" id="RON55987.1"/>
    </source>
</evidence>
<gene>
    <name evidence="1" type="ORF">BK665_08500</name>
</gene>